<gene>
    <name evidence="1" type="ORF">ZHD862_LOCUS37031</name>
</gene>
<sequence length="159" mass="18086">MEDNDNQRKSMMKYFNIPIELPAIRFKNVDRQELINEDVESLFDGTIDVNRNQMIETIEDSGNTLNNSITKNHRVVDVLIENLNLPNVSITDNIKINVSPIVGYTNEPLLPLHKACAPLKKILHDLSFYIEMALHETSEMPSSGLTTDESAAIRLYTIE</sequence>
<proteinExistence type="predicted"/>
<dbReference type="Proteomes" id="UP000663864">
    <property type="component" value="Unassembled WGS sequence"/>
</dbReference>
<comment type="caution">
    <text evidence="1">The sequence shown here is derived from an EMBL/GenBank/DDBJ whole genome shotgun (WGS) entry which is preliminary data.</text>
</comment>
<evidence type="ECO:0000313" key="2">
    <source>
        <dbReference type="Proteomes" id="UP000663864"/>
    </source>
</evidence>
<organism evidence="1 2">
    <name type="scientific">Rotaria sordida</name>
    <dbReference type="NCBI Taxonomy" id="392033"/>
    <lineage>
        <taxon>Eukaryota</taxon>
        <taxon>Metazoa</taxon>
        <taxon>Spiralia</taxon>
        <taxon>Gnathifera</taxon>
        <taxon>Rotifera</taxon>
        <taxon>Eurotatoria</taxon>
        <taxon>Bdelloidea</taxon>
        <taxon>Philodinida</taxon>
        <taxon>Philodinidae</taxon>
        <taxon>Rotaria</taxon>
    </lineage>
</organism>
<dbReference type="EMBL" id="CAJNOT010006548">
    <property type="protein sequence ID" value="CAF1491543.1"/>
    <property type="molecule type" value="Genomic_DNA"/>
</dbReference>
<dbReference type="AlphaFoldDB" id="A0A815SGA6"/>
<reference evidence="1" key="1">
    <citation type="submission" date="2021-02" db="EMBL/GenBank/DDBJ databases">
        <authorList>
            <person name="Nowell W R."/>
        </authorList>
    </citation>
    <scope>NUCLEOTIDE SEQUENCE</scope>
</reference>
<name>A0A815SGA6_9BILA</name>
<protein>
    <submittedName>
        <fullName evidence="1">Uncharacterized protein</fullName>
    </submittedName>
</protein>
<evidence type="ECO:0000313" key="1">
    <source>
        <dbReference type="EMBL" id="CAF1491543.1"/>
    </source>
</evidence>
<accession>A0A815SGA6</accession>